<comment type="subunit">
    <text evidence="9">Homodimer.</text>
</comment>
<dbReference type="Gene3D" id="1.25.60.10">
    <property type="entry name" value="MgtE N-terminal domain-like"/>
    <property type="match status" value="1"/>
</dbReference>
<evidence type="ECO:0000259" key="10">
    <source>
        <dbReference type="PROSITE" id="PS51371"/>
    </source>
</evidence>
<keyword evidence="9" id="KW-0479">Metal-binding</keyword>
<dbReference type="Pfam" id="PF01769">
    <property type="entry name" value="MgtE"/>
    <property type="match status" value="1"/>
</dbReference>
<feature type="transmembrane region" description="Helical" evidence="9">
    <location>
        <begin position="414"/>
        <end position="437"/>
    </location>
</feature>
<reference evidence="11 12" key="1">
    <citation type="journal article" date="2015" name="Genome Announc.">
        <title>Complete Genome Sequence of Spiroplasma litorale TN-1T (DSM 21781), a Bacterium Isolated from a Green-Eyed Horsefly (Tabanus nigrovittatus).</title>
        <authorList>
            <person name="Lo W.S."/>
            <person name="Lai Y.C."/>
            <person name="Lien Y.W."/>
            <person name="Wang T.H."/>
            <person name="Kuo C.H."/>
        </authorList>
    </citation>
    <scope>NUCLEOTIDE SEQUENCE [LARGE SCALE GENOMIC DNA]</scope>
    <source>
        <strain evidence="11 12">TN-1</strain>
    </source>
</reference>
<keyword evidence="7 9" id="KW-0472">Membrane</keyword>
<keyword evidence="5 9" id="KW-0460">Magnesium</keyword>
<comment type="similarity">
    <text evidence="2 9">Belongs to the SLC41A transporter family.</text>
</comment>
<dbReference type="STRING" id="216942.SLITO_v1c00700"/>
<dbReference type="PANTHER" id="PTHR43773">
    <property type="entry name" value="MAGNESIUM TRANSPORTER MGTE"/>
    <property type="match status" value="1"/>
</dbReference>
<dbReference type="SMART" id="SM00116">
    <property type="entry name" value="CBS"/>
    <property type="match status" value="1"/>
</dbReference>
<dbReference type="RefSeq" id="WP_083433312.1">
    <property type="nucleotide sequence ID" value="NZ_CP012357.1"/>
</dbReference>
<keyword evidence="8" id="KW-0129">CBS domain</keyword>
<dbReference type="InterPro" id="IPR036739">
    <property type="entry name" value="SLC41_membr_dom_sf"/>
</dbReference>
<feature type="transmembrane region" description="Helical" evidence="9">
    <location>
        <begin position="458"/>
        <end position="484"/>
    </location>
</feature>
<dbReference type="CDD" id="cd04606">
    <property type="entry name" value="CBS_pair_Mg_transporter"/>
    <property type="match status" value="1"/>
</dbReference>
<dbReference type="InterPro" id="IPR046342">
    <property type="entry name" value="CBS_dom_sf"/>
</dbReference>
<evidence type="ECO:0000256" key="2">
    <source>
        <dbReference type="ARBA" id="ARBA00009749"/>
    </source>
</evidence>
<name>A0A0K1W0N6_9MOLU</name>
<dbReference type="InterPro" id="IPR006669">
    <property type="entry name" value="MgtE_transporter"/>
</dbReference>
<keyword evidence="6 9" id="KW-1133">Transmembrane helix</keyword>
<comment type="function">
    <text evidence="9">Acts as a magnesium transporter.</text>
</comment>
<dbReference type="GO" id="GO:0015095">
    <property type="term" value="F:magnesium ion transmembrane transporter activity"/>
    <property type="evidence" value="ECO:0007669"/>
    <property type="project" value="UniProtKB-UniRule"/>
</dbReference>
<comment type="subcellular location">
    <subcellularLocation>
        <location evidence="9">Cell membrane</location>
        <topology evidence="9">Multi-pass membrane protein</topology>
    </subcellularLocation>
    <subcellularLocation>
        <location evidence="1">Membrane</location>
        <topology evidence="1">Multi-pass membrane protein</topology>
    </subcellularLocation>
</comment>
<evidence type="ECO:0000256" key="3">
    <source>
        <dbReference type="ARBA" id="ARBA00022448"/>
    </source>
</evidence>
<sequence>MGTDSKKIEILKLLKLHIEKHDINSIRELADKYYPFDIAEAMFELDENNIVLILRLLTTDQSAEIFPYLDPEIQEKVITVMNSKEVKEIFENLYTDDIVDILEEMPSNIVKKILRSSTPESREQLNTILKYDDDTVGSIMNVEYIRFRDIWTIKECISELKIKQDIIEEQNTFFIVDKLNNLKGVIDMKSLLFEKPETIVSEVMDERFISAYTRDHQESVIDLFKKYELTIIPVTNSQNKLVGVVTVDDVFDVIEEEATEDIHKMAAITPTEDEYFKTSIWKMMKSRCIWLVILMTVATLTQTIIFLFLNLFIKKSNLSNELLDVKGGLFFIVLMILPVTNVISSTSGNSVIQSSTMVVRAISLKEVSNRDLGRVLWKELRVSLITGMVLIVINLIRSLVFYAIQYRGDVSSSIIWYTIAITSISLFLCLIFSKLVGGSLPIIAEKFKIDPAIMASPVLSTFIDMVSTSIFFGITYVFYINFIIM</sequence>
<evidence type="ECO:0000256" key="5">
    <source>
        <dbReference type="ARBA" id="ARBA00022842"/>
    </source>
</evidence>
<feature type="transmembrane region" description="Helical" evidence="9">
    <location>
        <begin position="380"/>
        <end position="402"/>
    </location>
</feature>
<gene>
    <name evidence="11" type="primary">mgtE</name>
    <name evidence="11" type="ORF">SLITO_v1c00700</name>
</gene>
<dbReference type="InterPro" id="IPR006667">
    <property type="entry name" value="SLC41_membr_dom"/>
</dbReference>
<dbReference type="Gene3D" id="1.10.357.20">
    <property type="entry name" value="SLC41 divalent cation transporters, integral membrane domain"/>
    <property type="match status" value="1"/>
</dbReference>
<dbReference type="SUPFAM" id="SSF54631">
    <property type="entry name" value="CBS-domain pair"/>
    <property type="match status" value="1"/>
</dbReference>
<keyword evidence="3 9" id="KW-0813">Transport</keyword>
<evidence type="ECO:0000313" key="11">
    <source>
        <dbReference type="EMBL" id="AKX33738.1"/>
    </source>
</evidence>
<dbReference type="EMBL" id="CP012357">
    <property type="protein sequence ID" value="AKX33738.1"/>
    <property type="molecule type" value="Genomic_DNA"/>
</dbReference>
<evidence type="ECO:0000313" key="12">
    <source>
        <dbReference type="Proteomes" id="UP000067476"/>
    </source>
</evidence>
<dbReference type="InterPro" id="IPR000644">
    <property type="entry name" value="CBS_dom"/>
</dbReference>
<dbReference type="NCBIfam" id="TIGR00400">
    <property type="entry name" value="mgtE"/>
    <property type="match status" value="1"/>
</dbReference>
<dbReference type="InterPro" id="IPR038076">
    <property type="entry name" value="MgtE_N_sf"/>
</dbReference>
<dbReference type="GO" id="GO:0005886">
    <property type="term" value="C:plasma membrane"/>
    <property type="evidence" value="ECO:0007669"/>
    <property type="project" value="UniProtKB-SubCell"/>
</dbReference>
<dbReference type="PANTHER" id="PTHR43773:SF1">
    <property type="entry name" value="MAGNESIUM TRANSPORTER MGTE"/>
    <property type="match status" value="1"/>
</dbReference>
<feature type="transmembrane region" description="Helical" evidence="9">
    <location>
        <begin position="325"/>
        <end position="343"/>
    </location>
</feature>
<dbReference type="SUPFAM" id="SSF158791">
    <property type="entry name" value="MgtE N-terminal domain-like"/>
    <property type="match status" value="1"/>
</dbReference>
<dbReference type="OrthoDB" id="9790355at2"/>
<evidence type="ECO:0000256" key="7">
    <source>
        <dbReference type="ARBA" id="ARBA00023136"/>
    </source>
</evidence>
<dbReference type="InterPro" id="IPR006668">
    <property type="entry name" value="Mg_transptr_MgtE_intracell_dom"/>
</dbReference>
<evidence type="ECO:0000256" key="1">
    <source>
        <dbReference type="ARBA" id="ARBA00004141"/>
    </source>
</evidence>
<dbReference type="Pfam" id="PF00571">
    <property type="entry name" value="CBS"/>
    <property type="match status" value="1"/>
</dbReference>
<dbReference type="AlphaFoldDB" id="A0A0K1W0N6"/>
<feature type="transmembrane region" description="Helical" evidence="9">
    <location>
        <begin position="288"/>
        <end position="313"/>
    </location>
</feature>
<dbReference type="SMART" id="SM00924">
    <property type="entry name" value="MgtE_N"/>
    <property type="match status" value="1"/>
</dbReference>
<dbReference type="GO" id="GO:0046872">
    <property type="term" value="F:metal ion binding"/>
    <property type="evidence" value="ECO:0007669"/>
    <property type="project" value="UniProtKB-KW"/>
</dbReference>
<evidence type="ECO:0000256" key="8">
    <source>
        <dbReference type="PROSITE-ProRule" id="PRU00703"/>
    </source>
</evidence>
<keyword evidence="4 9" id="KW-0812">Transmembrane</keyword>
<feature type="domain" description="CBS" evidence="10">
    <location>
        <begin position="204"/>
        <end position="260"/>
    </location>
</feature>
<dbReference type="Pfam" id="PF03448">
    <property type="entry name" value="MgtE_N"/>
    <property type="match status" value="1"/>
</dbReference>
<dbReference type="PATRIC" id="fig|216942.3.peg.70"/>
<evidence type="ECO:0000256" key="4">
    <source>
        <dbReference type="ARBA" id="ARBA00022692"/>
    </source>
</evidence>
<dbReference type="SUPFAM" id="SSF161093">
    <property type="entry name" value="MgtE membrane domain-like"/>
    <property type="match status" value="1"/>
</dbReference>
<keyword evidence="9" id="KW-1003">Cell membrane</keyword>
<dbReference type="Proteomes" id="UP000067476">
    <property type="component" value="Chromosome"/>
</dbReference>
<evidence type="ECO:0000256" key="9">
    <source>
        <dbReference type="RuleBase" id="RU362011"/>
    </source>
</evidence>
<dbReference type="Gene3D" id="3.10.580.10">
    <property type="entry name" value="CBS-domain"/>
    <property type="match status" value="1"/>
</dbReference>
<accession>A0A0K1W0N6</accession>
<keyword evidence="12" id="KW-1185">Reference proteome</keyword>
<protein>
    <recommendedName>
        <fullName evidence="9">Magnesium transporter MgtE</fullName>
    </recommendedName>
</protein>
<proteinExistence type="inferred from homology"/>
<organism evidence="11 12">
    <name type="scientific">Spiroplasma litorale</name>
    <dbReference type="NCBI Taxonomy" id="216942"/>
    <lineage>
        <taxon>Bacteria</taxon>
        <taxon>Bacillati</taxon>
        <taxon>Mycoplasmatota</taxon>
        <taxon>Mollicutes</taxon>
        <taxon>Entomoplasmatales</taxon>
        <taxon>Spiroplasmataceae</taxon>
        <taxon>Spiroplasma</taxon>
    </lineage>
</organism>
<evidence type="ECO:0000256" key="6">
    <source>
        <dbReference type="ARBA" id="ARBA00022989"/>
    </source>
</evidence>
<dbReference type="KEGG" id="sll:SLITO_v1c00700"/>
<dbReference type="PROSITE" id="PS51371">
    <property type="entry name" value="CBS"/>
    <property type="match status" value="1"/>
</dbReference>